<gene>
    <name evidence="1" type="ORF">PLEPLA_LOCUS39505</name>
</gene>
<organism evidence="1 2">
    <name type="scientific">Pleuronectes platessa</name>
    <name type="common">European plaice</name>
    <dbReference type="NCBI Taxonomy" id="8262"/>
    <lineage>
        <taxon>Eukaryota</taxon>
        <taxon>Metazoa</taxon>
        <taxon>Chordata</taxon>
        <taxon>Craniata</taxon>
        <taxon>Vertebrata</taxon>
        <taxon>Euteleostomi</taxon>
        <taxon>Actinopterygii</taxon>
        <taxon>Neopterygii</taxon>
        <taxon>Teleostei</taxon>
        <taxon>Neoteleostei</taxon>
        <taxon>Acanthomorphata</taxon>
        <taxon>Carangaria</taxon>
        <taxon>Pleuronectiformes</taxon>
        <taxon>Pleuronectoidei</taxon>
        <taxon>Pleuronectidae</taxon>
        <taxon>Pleuronectes</taxon>
    </lineage>
</organism>
<accession>A0A9N7VLL3</accession>
<comment type="caution">
    <text evidence="1">The sequence shown here is derived from an EMBL/GenBank/DDBJ whole genome shotgun (WGS) entry which is preliminary data.</text>
</comment>
<reference evidence="1" key="1">
    <citation type="submission" date="2020-03" db="EMBL/GenBank/DDBJ databases">
        <authorList>
            <person name="Weist P."/>
        </authorList>
    </citation>
    <scope>NUCLEOTIDE SEQUENCE</scope>
</reference>
<proteinExistence type="predicted"/>
<keyword evidence="2" id="KW-1185">Reference proteome</keyword>
<evidence type="ECO:0000313" key="1">
    <source>
        <dbReference type="EMBL" id="CAB1451779.1"/>
    </source>
</evidence>
<protein>
    <submittedName>
        <fullName evidence="1">Uncharacterized protein</fullName>
    </submittedName>
</protein>
<evidence type="ECO:0000313" key="2">
    <source>
        <dbReference type="Proteomes" id="UP001153269"/>
    </source>
</evidence>
<name>A0A9N7VLL3_PLEPL</name>
<dbReference type="AlphaFoldDB" id="A0A9N7VLL3"/>
<dbReference type="EMBL" id="CADEAL010004102">
    <property type="protein sequence ID" value="CAB1451779.1"/>
    <property type="molecule type" value="Genomic_DNA"/>
</dbReference>
<sequence length="109" mass="12484">MDERIWAACLITYSRSRSTNPPLTKEFRNRKELAAVPQCEREDSVITPVYRRITADPSLCSGENWCVSDSTGWRQWSGSDPVVEEYRDGCCCSWTRLWPGVVLQLVSSH</sequence>
<dbReference type="Proteomes" id="UP001153269">
    <property type="component" value="Unassembled WGS sequence"/>
</dbReference>